<reference evidence="3 4" key="1">
    <citation type="submission" date="2017-09" db="EMBL/GenBank/DDBJ databases">
        <title>Large-scale bioinformatics analysis of Bacillus genomes uncovers conserved roles of natural products in bacterial physiology.</title>
        <authorList>
            <consortium name="Agbiome Team Llc"/>
            <person name="Bleich R.M."/>
            <person name="Kirk G.J."/>
            <person name="Santa Maria K.C."/>
            <person name="Allen S.E."/>
            <person name="Farag S."/>
            <person name="Shank E.A."/>
            <person name="Bowers A."/>
        </authorList>
    </citation>
    <scope>NUCLEOTIDE SEQUENCE [LARGE SCALE GENOMIC DNA]</scope>
    <source>
        <strain evidence="3 4">AFS003229</strain>
    </source>
</reference>
<protein>
    <submittedName>
        <fullName evidence="2">DUF4937 domain-containing protein</fullName>
    </submittedName>
</protein>
<evidence type="ECO:0000313" key="3">
    <source>
        <dbReference type="EMBL" id="PEJ32948.1"/>
    </source>
</evidence>
<feature type="domain" description="DUF4937" evidence="1">
    <location>
        <begin position="2"/>
        <end position="90"/>
    </location>
</feature>
<evidence type="ECO:0000259" key="1">
    <source>
        <dbReference type="Pfam" id="PF16291"/>
    </source>
</evidence>
<name>A0AAX0S4E7_9BACI</name>
<dbReference type="KEGG" id="pbut:DTO10_08135"/>
<dbReference type="Proteomes" id="UP000260457">
    <property type="component" value="Chromosome"/>
</dbReference>
<sequence>MLIKWIKCQVNEENKSSFSNAQEGWGELKQVDGFIGQIGGWDKNNPFEAGIISFWRDDRSYQAFMEQQHDEIFEKSNQRNTYSNISVQIFEKMFNISTTDMTDFLSKGSLLRVADCFVETNKQLEFKHMQKEVWNKGMMASPGMLAGVFAEKKNGRYLVASLWDNDRSHQWYVDNKLPALIQSSGVKDPAIKATGSLIKVNPKWIVF</sequence>
<keyword evidence="5" id="KW-1185">Reference proteome</keyword>
<organism evidence="3 4">
    <name type="scientific">Peribacillus butanolivorans</name>
    <dbReference type="NCBI Taxonomy" id="421767"/>
    <lineage>
        <taxon>Bacteria</taxon>
        <taxon>Bacillati</taxon>
        <taxon>Bacillota</taxon>
        <taxon>Bacilli</taxon>
        <taxon>Bacillales</taxon>
        <taxon>Bacillaceae</taxon>
        <taxon>Peribacillus</taxon>
    </lineage>
</organism>
<dbReference type="EMBL" id="CP030926">
    <property type="protein sequence ID" value="AXN38402.1"/>
    <property type="molecule type" value="Genomic_DNA"/>
</dbReference>
<dbReference type="Pfam" id="PF16291">
    <property type="entry name" value="DUF4937"/>
    <property type="match status" value="1"/>
</dbReference>
<evidence type="ECO:0000313" key="5">
    <source>
        <dbReference type="Proteomes" id="UP000260457"/>
    </source>
</evidence>
<dbReference type="EMBL" id="NUEQ01000021">
    <property type="protein sequence ID" value="PEJ32948.1"/>
    <property type="molecule type" value="Genomic_DNA"/>
</dbReference>
<evidence type="ECO:0000313" key="2">
    <source>
        <dbReference type="EMBL" id="AXN38402.1"/>
    </source>
</evidence>
<dbReference type="RefSeq" id="WP_098176151.1">
    <property type="nucleotide sequence ID" value="NZ_CP030926.1"/>
</dbReference>
<dbReference type="InterPro" id="IPR032555">
    <property type="entry name" value="DUF4937"/>
</dbReference>
<dbReference type="AlphaFoldDB" id="A0AAX0S4E7"/>
<dbReference type="Proteomes" id="UP000220106">
    <property type="component" value="Unassembled WGS sequence"/>
</dbReference>
<reference evidence="2 5" key="2">
    <citation type="submission" date="2018-07" db="EMBL/GenBank/DDBJ databases">
        <title>The molecular basis for the intramolecular migration of carboxyl group in the catabolism of para-hydroxybenzoate via gentisate.</title>
        <authorList>
            <person name="Zhao H."/>
            <person name="Xu Y."/>
            <person name="Lin S."/>
            <person name="Spain J.C."/>
            <person name="Zhou N.-Y."/>
        </authorList>
    </citation>
    <scope>NUCLEOTIDE SEQUENCE [LARGE SCALE GENOMIC DNA]</scope>
    <source>
        <strain evidence="2 5">PHB-7a</strain>
    </source>
</reference>
<dbReference type="SUPFAM" id="SSF54909">
    <property type="entry name" value="Dimeric alpha+beta barrel"/>
    <property type="match status" value="1"/>
</dbReference>
<gene>
    <name evidence="3" type="ORF">CN689_12735</name>
    <name evidence="2" type="ORF">DTO10_08135</name>
</gene>
<accession>A0AAX0S4E7</accession>
<dbReference type="InterPro" id="IPR011008">
    <property type="entry name" value="Dimeric_a/b-barrel"/>
</dbReference>
<evidence type="ECO:0000313" key="4">
    <source>
        <dbReference type="Proteomes" id="UP000220106"/>
    </source>
</evidence>
<proteinExistence type="predicted"/>